<dbReference type="InterPro" id="IPR001563">
    <property type="entry name" value="Peptidase_S10"/>
</dbReference>
<dbReference type="SUPFAM" id="SSF53474">
    <property type="entry name" value="alpha/beta-Hydrolases"/>
    <property type="match status" value="1"/>
</dbReference>
<dbReference type="PRINTS" id="PR00724">
    <property type="entry name" value="CRBOXYPTASEC"/>
</dbReference>
<keyword evidence="3 7" id="KW-0645">Protease</keyword>
<feature type="signal peptide" evidence="7">
    <location>
        <begin position="1"/>
        <end position="20"/>
    </location>
</feature>
<proteinExistence type="inferred from homology"/>
<comment type="caution">
    <text evidence="8">The sequence shown here is derived from an EMBL/GenBank/DDBJ whole genome shotgun (WGS) entry which is preliminary data.</text>
</comment>
<dbReference type="PROSITE" id="PS00560">
    <property type="entry name" value="CARBOXYPEPT_SER_HIS"/>
    <property type="match status" value="1"/>
</dbReference>
<accession>A0AAN7ZI34</accession>
<protein>
    <recommendedName>
        <fullName evidence="7">Carboxypeptidase</fullName>
        <ecNumber evidence="7">3.4.16.-</ecNumber>
    </recommendedName>
</protein>
<keyword evidence="6" id="KW-0325">Glycoprotein</keyword>
<dbReference type="AlphaFoldDB" id="A0AAN7ZI34"/>
<dbReference type="PROSITE" id="PS00131">
    <property type="entry name" value="CARBOXYPEPT_SER_SER"/>
    <property type="match status" value="1"/>
</dbReference>
<keyword evidence="5 7" id="KW-0378">Hydrolase</keyword>
<dbReference type="PANTHER" id="PTHR11802">
    <property type="entry name" value="SERINE PROTEASE FAMILY S10 SERINE CARBOXYPEPTIDASE"/>
    <property type="match status" value="1"/>
</dbReference>
<keyword evidence="2 7" id="KW-0121">Carboxypeptidase</keyword>
<dbReference type="Gene3D" id="3.40.50.1820">
    <property type="entry name" value="alpha/beta hydrolase"/>
    <property type="match status" value="1"/>
</dbReference>
<evidence type="ECO:0000256" key="3">
    <source>
        <dbReference type="ARBA" id="ARBA00022670"/>
    </source>
</evidence>
<dbReference type="PANTHER" id="PTHR11802:SF472">
    <property type="entry name" value="SERINE CARBOXYPEPTIDASE CPVL-RELATED"/>
    <property type="match status" value="1"/>
</dbReference>
<dbReference type="InterPro" id="IPR033124">
    <property type="entry name" value="Ser_caboxypep_his_AS"/>
</dbReference>
<evidence type="ECO:0000256" key="2">
    <source>
        <dbReference type="ARBA" id="ARBA00022645"/>
    </source>
</evidence>
<dbReference type="InterPro" id="IPR018202">
    <property type="entry name" value="Ser_caboxypep_ser_AS"/>
</dbReference>
<sequence>MQIFAVLIYVFSLTFYISECNDQVWTTAPPEEVEEKGEPLILTPLIKAGKIKEAQDASEVKFSGFKNVKSYSGYFTVNDKYNSNLFFWFFPSRGSYANDPVVLWLQGGPGTSSLMGLFLENGPFHVKSKHGLKFRSQSWIETHSVIYIDNPVGTGFSFTKDGGYLENETQVGAQLYEALLQFFQLFPNLQKNQFFVAGESYAGKYVPAVSHTILKQNPSAKLKINMEGLAIGNGLCDPENQLIHGDYLYQIGLIDINSKAVIDRFTQDAINLIRTKQWSQATTIIQKLFFDSPSCIFSNITGFHNIYNFLQVDEISTTYLDKYIGRDDVKNAIHVGNTTFGDGSVVKHHLISDFTQSITPLLTDLLNNYRVLMYSGQLDIILPYPSTENFLKKLNFKEANVYKTAPRYQWNVDNVLAGYVKQAGKLTEIIVRNAGHFVPTDQPKWALDMITRFTRNKPFH</sequence>
<dbReference type="EMBL" id="JAVRBK010000004">
    <property type="protein sequence ID" value="KAK5644822.1"/>
    <property type="molecule type" value="Genomic_DNA"/>
</dbReference>
<dbReference type="Pfam" id="PF00450">
    <property type="entry name" value="Peptidase_S10"/>
    <property type="match status" value="1"/>
</dbReference>
<evidence type="ECO:0000313" key="8">
    <source>
        <dbReference type="EMBL" id="KAK5644822.1"/>
    </source>
</evidence>
<evidence type="ECO:0000256" key="1">
    <source>
        <dbReference type="ARBA" id="ARBA00009431"/>
    </source>
</evidence>
<keyword evidence="9" id="KW-1185">Reference proteome</keyword>
<evidence type="ECO:0000256" key="4">
    <source>
        <dbReference type="ARBA" id="ARBA00022729"/>
    </source>
</evidence>
<organism evidence="8 9">
    <name type="scientific">Pyrocoelia pectoralis</name>
    <dbReference type="NCBI Taxonomy" id="417401"/>
    <lineage>
        <taxon>Eukaryota</taxon>
        <taxon>Metazoa</taxon>
        <taxon>Ecdysozoa</taxon>
        <taxon>Arthropoda</taxon>
        <taxon>Hexapoda</taxon>
        <taxon>Insecta</taxon>
        <taxon>Pterygota</taxon>
        <taxon>Neoptera</taxon>
        <taxon>Endopterygota</taxon>
        <taxon>Coleoptera</taxon>
        <taxon>Polyphaga</taxon>
        <taxon>Elateriformia</taxon>
        <taxon>Elateroidea</taxon>
        <taxon>Lampyridae</taxon>
        <taxon>Lampyrinae</taxon>
        <taxon>Pyrocoelia</taxon>
    </lineage>
</organism>
<dbReference type="GO" id="GO:0006508">
    <property type="term" value="P:proteolysis"/>
    <property type="evidence" value="ECO:0007669"/>
    <property type="project" value="UniProtKB-KW"/>
</dbReference>
<keyword evidence="4 7" id="KW-0732">Signal</keyword>
<dbReference type="FunFam" id="3.40.50.1820:FF:000096">
    <property type="entry name" value="Carboxypeptidase vitellogenic-like"/>
    <property type="match status" value="1"/>
</dbReference>
<feature type="chain" id="PRO_5042669208" description="Carboxypeptidase" evidence="7">
    <location>
        <begin position="21"/>
        <end position="460"/>
    </location>
</feature>
<reference evidence="8 9" key="1">
    <citation type="journal article" date="2024" name="Insects">
        <title>An Improved Chromosome-Level Genome Assembly of the Firefly Pyrocoelia pectoralis.</title>
        <authorList>
            <person name="Fu X."/>
            <person name="Meyer-Rochow V.B."/>
            <person name="Ballantyne L."/>
            <person name="Zhu X."/>
        </authorList>
    </citation>
    <scope>NUCLEOTIDE SEQUENCE [LARGE SCALE GENOMIC DNA]</scope>
    <source>
        <strain evidence="8">XCY_ONT2</strain>
    </source>
</reference>
<evidence type="ECO:0000256" key="7">
    <source>
        <dbReference type="RuleBase" id="RU361156"/>
    </source>
</evidence>
<gene>
    <name evidence="8" type="ORF">RI129_006122</name>
</gene>
<evidence type="ECO:0000256" key="6">
    <source>
        <dbReference type="ARBA" id="ARBA00023180"/>
    </source>
</evidence>
<evidence type="ECO:0000256" key="5">
    <source>
        <dbReference type="ARBA" id="ARBA00022801"/>
    </source>
</evidence>
<name>A0AAN7ZI34_9COLE</name>
<dbReference type="Proteomes" id="UP001329430">
    <property type="component" value="Chromosome 4"/>
</dbReference>
<dbReference type="InterPro" id="IPR029058">
    <property type="entry name" value="AB_hydrolase_fold"/>
</dbReference>
<comment type="similarity">
    <text evidence="1 7">Belongs to the peptidase S10 family.</text>
</comment>
<dbReference type="GO" id="GO:0004185">
    <property type="term" value="F:serine-type carboxypeptidase activity"/>
    <property type="evidence" value="ECO:0007669"/>
    <property type="project" value="UniProtKB-UniRule"/>
</dbReference>
<evidence type="ECO:0000313" key="9">
    <source>
        <dbReference type="Proteomes" id="UP001329430"/>
    </source>
</evidence>
<dbReference type="EC" id="3.4.16.-" evidence="7"/>